<protein>
    <submittedName>
        <fullName evidence="10">Ankyrin repeat protein</fullName>
    </submittedName>
</protein>
<feature type="repeat" description="ANK" evidence="8">
    <location>
        <begin position="455"/>
        <end position="487"/>
    </location>
</feature>
<evidence type="ECO:0000256" key="6">
    <source>
        <dbReference type="ARBA" id="ARBA00023180"/>
    </source>
</evidence>
<dbReference type="Gene3D" id="2.60.120.920">
    <property type="match status" value="1"/>
</dbReference>
<organism evidence="10 11">
    <name type="scientific">Aspergillus sclerotialis</name>
    <dbReference type="NCBI Taxonomy" id="2070753"/>
    <lineage>
        <taxon>Eukaryota</taxon>
        <taxon>Fungi</taxon>
        <taxon>Dikarya</taxon>
        <taxon>Ascomycota</taxon>
        <taxon>Pezizomycotina</taxon>
        <taxon>Eurotiomycetes</taxon>
        <taxon>Eurotiomycetidae</taxon>
        <taxon>Eurotiales</taxon>
        <taxon>Aspergillaceae</taxon>
        <taxon>Aspergillus</taxon>
        <taxon>Aspergillus subgen. Polypaecilum</taxon>
    </lineage>
</organism>
<proteinExistence type="predicted"/>
<gene>
    <name evidence="10" type="ORF">PHISCL_01470</name>
</gene>
<name>A0A3A2ZSU3_9EURO</name>
<dbReference type="SUPFAM" id="SSF49899">
    <property type="entry name" value="Concanavalin A-like lectins/glucanases"/>
    <property type="match status" value="1"/>
</dbReference>
<feature type="repeat" description="ANK" evidence="8">
    <location>
        <begin position="1157"/>
        <end position="1189"/>
    </location>
</feature>
<dbReference type="GO" id="GO:1902495">
    <property type="term" value="C:transmembrane transporter complex"/>
    <property type="evidence" value="ECO:0007669"/>
    <property type="project" value="TreeGrafter"/>
</dbReference>
<dbReference type="Pfam" id="PF12796">
    <property type="entry name" value="Ank_2"/>
    <property type="match status" value="9"/>
</dbReference>
<dbReference type="PROSITE" id="PS50188">
    <property type="entry name" value="B302_SPRY"/>
    <property type="match status" value="1"/>
</dbReference>
<feature type="repeat" description="ANK" evidence="8">
    <location>
        <begin position="784"/>
        <end position="806"/>
    </location>
</feature>
<dbReference type="InterPro" id="IPR036770">
    <property type="entry name" value="Ankyrin_rpt-contain_sf"/>
</dbReference>
<evidence type="ECO:0000256" key="4">
    <source>
        <dbReference type="ARBA" id="ARBA00023043"/>
    </source>
</evidence>
<feature type="repeat" description="ANK" evidence="8">
    <location>
        <begin position="1124"/>
        <end position="1156"/>
    </location>
</feature>
<feature type="repeat" description="ANK" evidence="8">
    <location>
        <begin position="1344"/>
        <end position="1376"/>
    </location>
</feature>
<feature type="repeat" description="ANK" evidence="8">
    <location>
        <begin position="988"/>
        <end position="1020"/>
    </location>
</feature>
<evidence type="ECO:0000256" key="5">
    <source>
        <dbReference type="ARBA" id="ARBA00023065"/>
    </source>
</evidence>
<dbReference type="Gene3D" id="1.25.40.20">
    <property type="entry name" value="Ankyrin repeat-containing domain"/>
    <property type="match status" value="7"/>
</dbReference>
<evidence type="ECO:0000256" key="1">
    <source>
        <dbReference type="ARBA" id="ARBA00022448"/>
    </source>
</evidence>
<reference evidence="11" key="1">
    <citation type="submission" date="2017-02" db="EMBL/GenBank/DDBJ databases">
        <authorList>
            <person name="Tafer H."/>
            <person name="Lopandic K."/>
        </authorList>
    </citation>
    <scope>NUCLEOTIDE SEQUENCE [LARGE SCALE GENOMIC DNA]</scope>
    <source>
        <strain evidence="11">CBS 366.77</strain>
    </source>
</reference>
<dbReference type="PRINTS" id="PR01415">
    <property type="entry name" value="ANKYRIN"/>
</dbReference>
<dbReference type="InterPro" id="IPR043136">
    <property type="entry name" value="B30.2/SPRY_sf"/>
</dbReference>
<dbReference type="GO" id="GO:0022857">
    <property type="term" value="F:transmembrane transporter activity"/>
    <property type="evidence" value="ECO:0007669"/>
    <property type="project" value="TreeGrafter"/>
</dbReference>
<evidence type="ECO:0000313" key="11">
    <source>
        <dbReference type="Proteomes" id="UP000266188"/>
    </source>
</evidence>
<feature type="repeat" description="ANK" evidence="8">
    <location>
        <begin position="750"/>
        <end position="783"/>
    </location>
</feature>
<keyword evidence="7" id="KW-0407">Ion channel</keyword>
<evidence type="ECO:0000256" key="2">
    <source>
        <dbReference type="ARBA" id="ARBA00022606"/>
    </source>
</evidence>
<feature type="repeat" description="ANK" evidence="8">
    <location>
        <begin position="718"/>
        <end position="750"/>
    </location>
</feature>
<dbReference type="SMART" id="SM00248">
    <property type="entry name" value="ANK"/>
    <property type="match status" value="30"/>
</dbReference>
<keyword evidence="1" id="KW-0813">Transport</keyword>
<evidence type="ECO:0000256" key="8">
    <source>
        <dbReference type="PROSITE-ProRule" id="PRU00023"/>
    </source>
</evidence>
<dbReference type="PROSITE" id="PS50297">
    <property type="entry name" value="ANK_REP_REGION"/>
    <property type="match status" value="18"/>
</dbReference>
<dbReference type="SUPFAM" id="SSF48403">
    <property type="entry name" value="Ankyrin repeat"/>
    <property type="match status" value="3"/>
</dbReference>
<feature type="repeat" description="ANK" evidence="8">
    <location>
        <begin position="887"/>
        <end position="919"/>
    </location>
</feature>
<dbReference type="InterPro" id="IPR013320">
    <property type="entry name" value="ConA-like_dom_sf"/>
</dbReference>
<feature type="repeat" description="ANK" evidence="8">
    <location>
        <begin position="816"/>
        <end position="848"/>
    </location>
</feature>
<dbReference type="PROSITE" id="PS50088">
    <property type="entry name" value="ANK_REPEAT"/>
    <property type="match status" value="20"/>
</dbReference>
<dbReference type="EMBL" id="MVGC01000027">
    <property type="protein sequence ID" value="RJE26222.1"/>
    <property type="molecule type" value="Genomic_DNA"/>
</dbReference>
<feature type="repeat" description="ANK" evidence="8">
    <location>
        <begin position="488"/>
        <end position="520"/>
    </location>
</feature>
<dbReference type="Pfam" id="PF13637">
    <property type="entry name" value="Ank_4"/>
    <property type="match status" value="1"/>
</dbReference>
<dbReference type="PANTHER" id="PTHR47143:SF1">
    <property type="entry name" value="ION_TRANS DOMAIN-CONTAINING PROTEIN"/>
    <property type="match status" value="1"/>
</dbReference>
<keyword evidence="11" id="KW-1185">Reference proteome</keyword>
<keyword evidence="6" id="KW-0325">Glycoprotein</keyword>
<dbReference type="InterPro" id="IPR001870">
    <property type="entry name" value="B30.2/SPRY"/>
</dbReference>
<dbReference type="GO" id="GO:0034220">
    <property type="term" value="P:monoatomic ion transmembrane transport"/>
    <property type="evidence" value="ECO:0007669"/>
    <property type="project" value="UniProtKB-KW"/>
</dbReference>
<dbReference type="OrthoDB" id="341259at2759"/>
<feature type="repeat" description="ANK" evidence="8">
    <location>
        <begin position="422"/>
        <end position="454"/>
    </location>
</feature>
<feature type="repeat" description="ANK" evidence="8">
    <location>
        <begin position="651"/>
        <end position="683"/>
    </location>
</feature>
<feature type="repeat" description="ANK" evidence="8">
    <location>
        <begin position="1021"/>
        <end position="1053"/>
    </location>
</feature>
<dbReference type="PANTHER" id="PTHR47143">
    <property type="entry name" value="TRANSIENT RECEPTOR POTENTIAL CATION CHANNEL PROTEIN PAINLESS"/>
    <property type="match status" value="1"/>
</dbReference>
<dbReference type="STRING" id="2070753.A0A3A2ZSU3"/>
<dbReference type="Proteomes" id="UP000266188">
    <property type="component" value="Unassembled WGS sequence"/>
</dbReference>
<feature type="repeat" description="ANK" evidence="8">
    <location>
        <begin position="922"/>
        <end position="954"/>
    </location>
</feature>
<feature type="repeat" description="ANK" evidence="8">
    <location>
        <begin position="955"/>
        <end position="987"/>
    </location>
</feature>
<keyword evidence="3" id="KW-0677">Repeat</keyword>
<dbReference type="SMART" id="SM00449">
    <property type="entry name" value="SPRY"/>
    <property type="match status" value="1"/>
</dbReference>
<dbReference type="Pfam" id="PF00622">
    <property type="entry name" value="SPRY"/>
    <property type="match status" value="1"/>
</dbReference>
<feature type="repeat" description="ANK" evidence="8">
    <location>
        <begin position="849"/>
        <end position="871"/>
    </location>
</feature>
<keyword evidence="4 8" id="KW-0040">ANK repeat</keyword>
<feature type="repeat" description="ANK" evidence="8">
    <location>
        <begin position="618"/>
        <end position="650"/>
    </location>
</feature>
<feature type="domain" description="B30.2/SPRY" evidence="9">
    <location>
        <begin position="1398"/>
        <end position="1588"/>
    </location>
</feature>
<accession>A0A3A2ZSU3</accession>
<evidence type="ECO:0000256" key="3">
    <source>
        <dbReference type="ARBA" id="ARBA00022737"/>
    </source>
</evidence>
<keyword evidence="2" id="KW-0716">Sensory transduction</keyword>
<feature type="repeat" description="ANK" evidence="8">
    <location>
        <begin position="584"/>
        <end position="616"/>
    </location>
</feature>
<dbReference type="Pfam" id="PF00023">
    <property type="entry name" value="Ank"/>
    <property type="match status" value="2"/>
</dbReference>
<comment type="caution">
    <text evidence="10">The sequence shown here is derived from an EMBL/GenBank/DDBJ whole genome shotgun (WGS) entry which is preliminary data.</text>
</comment>
<dbReference type="InterPro" id="IPR052076">
    <property type="entry name" value="TRP_cation_channel"/>
</dbReference>
<keyword evidence="5" id="KW-0406">Ion transport</keyword>
<evidence type="ECO:0000259" key="9">
    <source>
        <dbReference type="PROSITE" id="PS50188"/>
    </source>
</evidence>
<feature type="repeat" description="ANK" evidence="8">
    <location>
        <begin position="521"/>
        <end position="553"/>
    </location>
</feature>
<evidence type="ECO:0000313" key="10">
    <source>
        <dbReference type="EMBL" id="RJE26222.1"/>
    </source>
</evidence>
<dbReference type="InterPro" id="IPR003877">
    <property type="entry name" value="SPRY_dom"/>
</dbReference>
<dbReference type="InterPro" id="IPR002110">
    <property type="entry name" value="Ankyrin_rpt"/>
</dbReference>
<evidence type="ECO:0000256" key="7">
    <source>
        <dbReference type="ARBA" id="ARBA00023303"/>
    </source>
</evidence>
<sequence>MIDDKLSWSLESLWAFFRTLLLIPRQEPVFCFIDGSGNCNNAQNHFLADFFALATTSKAGVKIALTSTDVALAGSASWLIIDLNRQHEHRQQLKKFVNGKLEMLVQNDPAFWDENNKTEKRIRENILRPGATFLTAALAFRWLEDLELRSTPSSINEAVESIPCSLSDIYRICLLPKLIRDGSPWIRDAMRLIVFALRPLKVAELSAAICITWNNGKIVLHEEDIPRNLPKDLERAFGDIIEIENDEVFLVHGSLKKLLYDSRGDWDIPDEGGRVGHARLAHMCIEYLLHIRVPELAEQIEDASNPPALLLYAGQYWAQHYQLAENSTLRKRALKLLSDKRRVEMCHWAYRESVSSVFSSPITSTDPILVAAILGLRDIVLSELSQSSFETDIESIVLFFASEQGDESIAQDLVKKLVPIKKGLANLHVTACKGHLNIVELFLTAGVDVDIRDSLGSTPLLLAAQSGYEDVVHRLLDAGSDINAADISDRTALHLSAEYGHDNVVKALVERGAKVDATDNELSTPLHLATKTGQLKVVNSLLSNRAHADAKDINSYTPLHIAAVHGLLDTVALFRGQIDELAVDCKTALHLAVEKGHSLMTHALLRQGAKVETGAKTNVGTALHVASVKGFSHIAEIILDFGASPNAEDVMKRSPLHLAAMNGHERIIEQLLKAGGDPTAMDVTGSSPLHLAAASGHCGTIYKLINSAETLVSLADYSGLTPLHNAAARGTLESIEILLNGGANIDAVSDEGSPLHYAIQHNGDPRVVGFLLTQGSNTEVADQSGRRPLHVAAKLGNAEIVRLLIDCAELDSTDNHDMTPLMLAVEQGSIKVVQELLDHGANITASNVDGTTPLHLAVGHGHRNIVDSILQQDHVPHKFTVRARNTQGQIPLHIAAQYGDMDIVTTLLSFRGDRQVKMADVCDRMPLHNAVKEGHADVVRELIRHGADGTCADFEGLTPLHMAASAGYVEIAVLLLNVDADPNAQDENGYTSLHHATMAGKAEMARLLCDWKADIHAVTNNRQSVLHLATRSGSLDLVQWFKEKGLDPNAITNDNRTSLSLAAENGRLDILNALGPVDACAIQSAELRGPLSFAAQNGHVAIVDSLLNSRVHPDEGIDTSIASPVDTPLMYAVQHEHIEVTGLLLEAGANLNFCNQADETPLYWAVRNGQVDLVNKFLEAKVDIDASETWPALYTGAYYGQTEVVQLLLKKNLNVEKCGPNEWTPLHAAFDNSQVSKILLAAGAQVDPENRERFTPLNLAAFYHHIDTIPVLLEYSANPLHQTEYGDTPFHHLMDEEYVSIVQEMLNIAKGSTDIKDDDGCTPLWLAVKNSSLLLSRGANVLDQGPSLLNAVSARGHLDLVKTLLDKGVDPLQRDEFGWSAELHALAAGHEEVIHILKAGDGVNAIRRSKIPPPFPPTAFSEVDKSECCVLFDDNLVVRHEYDGSSRHALIRANRPIPPQIEIFCYQVEIIECPEDGAIGIGVCSSSTSTDRFPGWTRDSWGYHTDDGCKYHGSSSFGDEYGETASVGDVIGCQLNLRAGELSFTRGSSVLIVDLGIAFKQVRGCLFPVVAMDTPGTKLRLKFRDQASHNN</sequence>